<sequence>MEAAKRYEAVKCLQNLSVQETEEPIEERYSLSLTSGEIVNVRVSQMIRWDRESSILFTQRLDRSNGHKNLLEYATHFSEVISKGVLWEMEDHINALAELIRLAFLLEFNEEAVGFLMKSKNLQIFMEDEEFLSAAFPSE</sequence>
<dbReference type="Proteomes" id="UP001281410">
    <property type="component" value="Unassembled WGS sequence"/>
</dbReference>
<evidence type="ECO:0000313" key="1">
    <source>
        <dbReference type="EMBL" id="KAK3183204.1"/>
    </source>
</evidence>
<dbReference type="EMBL" id="JANJYJ010000010">
    <property type="protein sequence ID" value="KAK3183204.1"/>
    <property type="molecule type" value="Genomic_DNA"/>
</dbReference>
<gene>
    <name evidence="1" type="ORF">Dsin_030490</name>
</gene>
<comment type="caution">
    <text evidence="1">The sequence shown here is derived from an EMBL/GenBank/DDBJ whole genome shotgun (WGS) entry which is preliminary data.</text>
</comment>
<dbReference type="AlphaFoldDB" id="A0AAD9ZL12"/>
<dbReference type="PANTHER" id="PTHR32387">
    <property type="entry name" value="WU:FJ29H11"/>
    <property type="match status" value="1"/>
</dbReference>
<accession>A0AAD9ZL12</accession>
<reference evidence="1" key="1">
    <citation type="journal article" date="2023" name="Plant J.">
        <title>Genome sequences and population genomics provide insights into the demographic history, inbreeding, and mutation load of two 'living fossil' tree species of Dipteronia.</title>
        <authorList>
            <person name="Feng Y."/>
            <person name="Comes H.P."/>
            <person name="Chen J."/>
            <person name="Zhu S."/>
            <person name="Lu R."/>
            <person name="Zhang X."/>
            <person name="Li P."/>
            <person name="Qiu J."/>
            <person name="Olsen K.M."/>
            <person name="Qiu Y."/>
        </authorList>
    </citation>
    <scope>NUCLEOTIDE SEQUENCE</scope>
    <source>
        <strain evidence="1">NBL</strain>
    </source>
</reference>
<organism evidence="1 2">
    <name type="scientific">Dipteronia sinensis</name>
    <dbReference type="NCBI Taxonomy" id="43782"/>
    <lineage>
        <taxon>Eukaryota</taxon>
        <taxon>Viridiplantae</taxon>
        <taxon>Streptophyta</taxon>
        <taxon>Embryophyta</taxon>
        <taxon>Tracheophyta</taxon>
        <taxon>Spermatophyta</taxon>
        <taxon>Magnoliopsida</taxon>
        <taxon>eudicotyledons</taxon>
        <taxon>Gunneridae</taxon>
        <taxon>Pentapetalae</taxon>
        <taxon>rosids</taxon>
        <taxon>malvids</taxon>
        <taxon>Sapindales</taxon>
        <taxon>Sapindaceae</taxon>
        <taxon>Hippocastanoideae</taxon>
        <taxon>Acereae</taxon>
        <taxon>Dipteronia</taxon>
    </lineage>
</organism>
<evidence type="ECO:0000313" key="2">
    <source>
        <dbReference type="Proteomes" id="UP001281410"/>
    </source>
</evidence>
<dbReference type="PANTHER" id="PTHR32387:SF3">
    <property type="entry name" value="ATP_DNA BINDING PROTEIN"/>
    <property type="match status" value="1"/>
</dbReference>
<dbReference type="InterPro" id="IPR052957">
    <property type="entry name" value="Auxin_embryo_med"/>
</dbReference>
<keyword evidence="2" id="KW-1185">Reference proteome</keyword>
<proteinExistence type="predicted"/>
<protein>
    <submittedName>
        <fullName evidence="1">Uncharacterized protein</fullName>
    </submittedName>
</protein>
<name>A0AAD9ZL12_9ROSI</name>